<sequence length="74" mass="8435">MVPPLLTKVVDSMLNMLTKVVDSNELLVHQTVLVFRSRMLLRVQSTMTSPSGSLSPIFSQYEMHMIRFFAIALH</sequence>
<proteinExistence type="predicted"/>
<reference evidence="1 2" key="1">
    <citation type="submission" date="2015-01" db="EMBL/GenBank/DDBJ databases">
        <title>Evolution of Trichinella species and genotypes.</title>
        <authorList>
            <person name="Korhonen P.K."/>
            <person name="Edoardo P."/>
            <person name="Giuseppe L.R."/>
            <person name="Gasser R.B."/>
        </authorList>
    </citation>
    <scope>NUCLEOTIDE SEQUENCE [LARGE SCALE GENOMIC DNA]</scope>
    <source>
        <strain evidence="1">ISS417</strain>
    </source>
</reference>
<dbReference type="AlphaFoldDB" id="A0A0V0T6F6"/>
<dbReference type="Proteomes" id="UP000055048">
    <property type="component" value="Unassembled WGS sequence"/>
</dbReference>
<evidence type="ECO:0000313" key="2">
    <source>
        <dbReference type="Proteomes" id="UP000055048"/>
    </source>
</evidence>
<comment type="caution">
    <text evidence="1">The sequence shown here is derived from an EMBL/GenBank/DDBJ whole genome shotgun (WGS) entry which is preliminary data.</text>
</comment>
<keyword evidence="2" id="KW-1185">Reference proteome</keyword>
<dbReference type="EMBL" id="JYDJ01000541">
    <property type="protein sequence ID" value="KRX34609.1"/>
    <property type="molecule type" value="Genomic_DNA"/>
</dbReference>
<gene>
    <name evidence="1" type="ORF">T05_12512</name>
</gene>
<organism evidence="1 2">
    <name type="scientific">Trichinella murrelli</name>
    <dbReference type="NCBI Taxonomy" id="144512"/>
    <lineage>
        <taxon>Eukaryota</taxon>
        <taxon>Metazoa</taxon>
        <taxon>Ecdysozoa</taxon>
        <taxon>Nematoda</taxon>
        <taxon>Enoplea</taxon>
        <taxon>Dorylaimia</taxon>
        <taxon>Trichinellida</taxon>
        <taxon>Trichinellidae</taxon>
        <taxon>Trichinella</taxon>
    </lineage>
</organism>
<accession>A0A0V0T6F6</accession>
<name>A0A0V0T6F6_9BILA</name>
<protein>
    <submittedName>
        <fullName evidence="1">Uncharacterized protein</fullName>
    </submittedName>
</protein>
<evidence type="ECO:0000313" key="1">
    <source>
        <dbReference type="EMBL" id="KRX34609.1"/>
    </source>
</evidence>